<keyword evidence="14" id="KW-0460">Magnesium</keyword>
<dbReference type="PROSITE" id="PS51746">
    <property type="entry name" value="PPM_2"/>
    <property type="match status" value="1"/>
</dbReference>
<reference evidence="28 29" key="1">
    <citation type="submission" date="2019-09" db="EMBL/GenBank/DDBJ databases">
        <title>A chromosome-level genome assembly of the Chinese tupelo Nyssa sinensis.</title>
        <authorList>
            <person name="Yang X."/>
            <person name="Kang M."/>
            <person name="Yang Y."/>
            <person name="Xiong H."/>
            <person name="Wang M."/>
            <person name="Zhang Z."/>
            <person name="Wang Z."/>
            <person name="Wu H."/>
            <person name="Ma T."/>
            <person name="Liu J."/>
            <person name="Xi Z."/>
        </authorList>
    </citation>
    <scope>NUCLEOTIDE SEQUENCE [LARGE SCALE GENOMIC DNA]</scope>
    <source>
        <strain evidence="28">J267</strain>
        <tissue evidence="28">Leaf</tissue>
    </source>
</reference>
<keyword evidence="22" id="KW-0670">Pyruvate</keyword>
<dbReference type="EMBL" id="CM018031">
    <property type="protein sequence ID" value="KAA8548551.1"/>
    <property type="molecule type" value="Genomic_DNA"/>
</dbReference>
<dbReference type="InterPro" id="IPR001985">
    <property type="entry name" value="S-AdoMet_decarboxylase_euk"/>
</dbReference>
<evidence type="ECO:0000256" key="10">
    <source>
        <dbReference type="ARBA" id="ARBA00022723"/>
    </source>
</evidence>
<evidence type="ECO:0000256" key="5">
    <source>
        <dbReference type="ARBA" id="ARBA00008466"/>
    </source>
</evidence>
<dbReference type="UniPathway" id="UPA00331">
    <property type="reaction ID" value="UER00451"/>
</dbReference>
<dbReference type="InterPro" id="IPR000222">
    <property type="entry name" value="PP2C_BS"/>
</dbReference>
<dbReference type="Pfam" id="PF00481">
    <property type="entry name" value="PP2C"/>
    <property type="match status" value="1"/>
</dbReference>
<evidence type="ECO:0000256" key="19">
    <source>
        <dbReference type="ARBA" id="ARBA00023211"/>
    </source>
</evidence>
<keyword evidence="13" id="KW-0068">Autocatalytic cleavage</keyword>
<keyword evidence="19" id="KW-0464">Manganese</keyword>
<evidence type="ECO:0000256" key="12">
    <source>
        <dbReference type="ARBA" id="ARBA00022801"/>
    </source>
</evidence>
<feature type="domain" description="PPM-type phosphatase" evidence="27">
    <location>
        <begin position="387"/>
        <end position="676"/>
    </location>
</feature>
<dbReference type="FunFam" id="3.30.360.50:FF:000001">
    <property type="entry name" value="S-adenosylmethionine decarboxylase proenzyme"/>
    <property type="match status" value="1"/>
</dbReference>
<dbReference type="Proteomes" id="UP000325577">
    <property type="component" value="Linkage Group LG0"/>
</dbReference>
<dbReference type="GO" id="GO:0004014">
    <property type="term" value="F:adenosylmethionine decarboxylase activity"/>
    <property type="evidence" value="ECO:0007669"/>
    <property type="project" value="UniProtKB-EC"/>
</dbReference>
<comment type="catalytic activity">
    <reaction evidence="23">
        <text>O-phospho-L-seryl-[protein] + H2O = L-seryl-[protein] + phosphate</text>
        <dbReference type="Rhea" id="RHEA:20629"/>
        <dbReference type="Rhea" id="RHEA-COMP:9863"/>
        <dbReference type="Rhea" id="RHEA-COMP:11604"/>
        <dbReference type="ChEBI" id="CHEBI:15377"/>
        <dbReference type="ChEBI" id="CHEBI:29999"/>
        <dbReference type="ChEBI" id="CHEBI:43474"/>
        <dbReference type="ChEBI" id="CHEBI:83421"/>
        <dbReference type="EC" id="3.1.3.16"/>
    </reaction>
</comment>
<proteinExistence type="inferred from homology"/>
<keyword evidence="16" id="KW-0745">Spermidine biosynthesis</keyword>
<dbReference type="GO" id="GO:0005829">
    <property type="term" value="C:cytosol"/>
    <property type="evidence" value="ECO:0007669"/>
    <property type="project" value="TreeGrafter"/>
</dbReference>
<evidence type="ECO:0000256" key="6">
    <source>
        <dbReference type="ARBA" id="ARBA00012357"/>
    </source>
</evidence>
<keyword evidence="21" id="KW-0704">Schiff base</keyword>
<dbReference type="Pfam" id="PF01536">
    <property type="entry name" value="SAM_decarbox"/>
    <property type="match status" value="1"/>
</dbReference>
<keyword evidence="18" id="KW-0865">Zymogen</keyword>
<dbReference type="InterPro" id="IPR036457">
    <property type="entry name" value="PPM-type-like_dom_sf"/>
</dbReference>
<comment type="cofactor">
    <cofactor evidence="1">
        <name>pyruvate</name>
        <dbReference type="ChEBI" id="CHEBI:15361"/>
    </cofactor>
</comment>
<dbReference type="GO" id="GO:0046872">
    <property type="term" value="F:metal ion binding"/>
    <property type="evidence" value="ECO:0007669"/>
    <property type="project" value="UniProtKB-KW"/>
</dbReference>
<dbReference type="SUPFAM" id="SSF56276">
    <property type="entry name" value="S-adenosylmethionine decarboxylase"/>
    <property type="match status" value="1"/>
</dbReference>
<dbReference type="CDD" id="cd00143">
    <property type="entry name" value="PP2Cc"/>
    <property type="match status" value="1"/>
</dbReference>
<keyword evidence="12 26" id="KW-0378">Hydrolase</keyword>
<evidence type="ECO:0000256" key="13">
    <source>
        <dbReference type="ARBA" id="ARBA00022813"/>
    </source>
</evidence>
<evidence type="ECO:0000256" key="16">
    <source>
        <dbReference type="ARBA" id="ARBA00023066"/>
    </source>
</evidence>
<dbReference type="InterPro" id="IPR048283">
    <property type="entry name" value="AdoMetDC-like"/>
</dbReference>
<dbReference type="FunFam" id="3.60.90.10:FF:000002">
    <property type="entry name" value="S-adenosylmethionine decarboxylase proenzyme"/>
    <property type="match status" value="1"/>
</dbReference>
<dbReference type="SUPFAM" id="SSF81606">
    <property type="entry name" value="PP2C-like"/>
    <property type="match status" value="1"/>
</dbReference>
<dbReference type="GO" id="GO:0004722">
    <property type="term" value="F:protein serine/threonine phosphatase activity"/>
    <property type="evidence" value="ECO:0007669"/>
    <property type="project" value="UniProtKB-EC"/>
</dbReference>
<dbReference type="InterPro" id="IPR018166">
    <property type="entry name" value="S-AdoMet_deCO2ase_CS"/>
</dbReference>
<evidence type="ECO:0000256" key="18">
    <source>
        <dbReference type="ARBA" id="ARBA00023145"/>
    </source>
</evidence>
<dbReference type="GO" id="GO:0008295">
    <property type="term" value="P:spermidine biosynthetic process"/>
    <property type="evidence" value="ECO:0007669"/>
    <property type="project" value="UniProtKB-KW"/>
</dbReference>
<comment type="catalytic activity">
    <reaction evidence="25">
        <text>O-phospho-L-threonyl-[protein] + H2O = L-threonyl-[protein] + phosphate</text>
        <dbReference type="Rhea" id="RHEA:47004"/>
        <dbReference type="Rhea" id="RHEA-COMP:11060"/>
        <dbReference type="Rhea" id="RHEA-COMP:11605"/>
        <dbReference type="ChEBI" id="CHEBI:15377"/>
        <dbReference type="ChEBI" id="CHEBI:30013"/>
        <dbReference type="ChEBI" id="CHEBI:43474"/>
        <dbReference type="ChEBI" id="CHEBI:61977"/>
        <dbReference type="EC" id="3.1.3.16"/>
    </reaction>
</comment>
<evidence type="ECO:0000256" key="20">
    <source>
        <dbReference type="ARBA" id="ARBA00023239"/>
    </source>
</evidence>
<dbReference type="InterPro" id="IPR016067">
    <property type="entry name" value="S-AdoMet_deCO2ase_core"/>
</dbReference>
<dbReference type="Gene3D" id="3.60.40.10">
    <property type="entry name" value="PPM-type phosphatase domain"/>
    <property type="match status" value="1"/>
</dbReference>
<evidence type="ECO:0000256" key="25">
    <source>
        <dbReference type="ARBA" id="ARBA00048336"/>
    </source>
</evidence>
<name>A0A5J5C4M4_9ASTE</name>
<evidence type="ECO:0000256" key="24">
    <source>
        <dbReference type="ARBA" id="ARBA00048112"/>
    </source>
</evidence>
<comment type="catalytic activity">
    <reaction evidence="24">
        <text>S-adenosyl-L-methionine + H(+) = S-adenosyl 3-(methylsulfanyl)propylamine + CO2</text>
        <dbReference type="Rhea" id="RHEA:15981"/>
        <dbReference type="ChEBI" id="CHEBI:15378"/>
        <dbReference type="ChEBI" id="CHEBI:16526"/>
        <dbReference type="ChEBI" id="CHEBI:57443"/>
        <dbReference type="ChEBI" id="CHEBI:59789"/>
        <dbReference type="EC" id="4.1.1.50"/>
    </reaction>
</comment>
<gene>
    <name evidence="28" type="ORF">F0562_000182</name>
</gene>
<dbReference type="PROSITE" id="PS01336">
    <property type="entry name" value="ADOMETDC"/>
    <property type="match status" value="1"/>
</dbReference>
<comment type="cofactor">
    <cofactor evidence="3">
        <name>Mg(2+)</name>
        <dbReference type="ChEBI" id="CHEBI:18420"/>
    </cofactor>
</comment>
<evidence type="ECO:0000256" key="7">
    <source>
        <dbReference type="ARBA" id="ARBA00013081"/>
    </source>
</evidence>
<evidence type="ECO:0000256" key="23">
    <source>
        <dbReference type="ARBA" id="ARBA00047761"/>
    </source>
</evidence>
<dbReference type="GO" id="GO:0006597">
    <property type="term" value="P:spermine biosynthetic process"/>
    <property type="evidence" value="ECO:0007669"/>
    <property type="project" value="InterPro"/>
</dbReference>
<evidence type="ECO:0000256" key="1">
    <source>
        <dbReference type="ARBA" id="ARBA00001928"/>
    </source>
</evidence>
<dbReference type="FunFam" id="3.60.40.10:FF:000007">
    <property type="entry name" value="Phosphatase 2C and cyclic nucleotide-binding/kinase domain-containing protein"/>
    <property type="match status" value="1"/>
</dbReference>
<keyword evidence="10" id="KW-0479">Metal-binding</keyword>
<evidence type="ECO:0000256" key="14">
    <source>
        <dbReference type="ARBA" id="ARBA00022842"/>
    </source>
</evidence>
<comment type="similarity">
    <text evidence="26">Belongs to the PP2C family.</text>
</comment>
<evidence type="ECO:0000256" key="8">
    <source>
        <dbReference type="ARBA" id="ARBA00020217"/>
    </source>
</evidence>
<protein>
    <recommendedName>
        <fullName evidence="8">S-adenosylmethionine decarboxylase proenzyme</fullName>
        <ecNumber evidence="7">3.1.3.16</ecNumber>
        <ecNumber evidence="6">4.1.1.50</ecNumber>
    </recommendedName>
</protein>
<evidence type="ECO:0000256" key="4">
    <source>
        <dbReference type="ARBA" id="ARBA00004911"/>
    </source>
</evidence>
<comment type="cofactor">
    <cofactor evidence="2">
        <name>Mn(2+)</name>
        <dbReference type="ChEBI" id="CHEBI:29035"/>
    </cofactor>
</comment>
<dbReference type="AlphaFoldDB" id="A0A5J5C4M4"/>
<evidence type="ECO:0000313" key="29">
    <source>
        <dbReference type="Proteomes" id="UP000325577"/>
    </source>
</evidence>
<evidence type="ECO:0000256" key="15">
    <source>
        <dbReference type="ARBA" id="ARBA00022912"/>
    </source>
</evidence>
<dbReference type="NCBIfam" id="TIGR00535">
    <property type="entry name" value="SAM_DCase"/>
    <property type="match status" value="1"/>
</dbReference>
<dbReference type="Gene3D" id="3.30.360.50">
    <property type="entry name" value="S-adenosylmethionine decarboxylase"/>
    <property type="match status" value="1"/>
</dbReference>
<organism evidence="28 29">
    <name type="scientific">Nyssa sinensis</name>
    <dbReference type="NCBI Taxonomy" id="561372"/>
    <lineage>
        <taxon>Eukaryota</taxon>
        <taxon>Viridiplantae</taxon>
        <taxon>Streptophyta</taxon>
        <taxon>Embryophyta</taxon>
        <taxon>Tracheophyta</taxon>
        <taxon>Spermatophyta</taxon>
        <taxon>Magnoliopsida</taxon>
        <taxon>eudicotyledons</taxon>
        <taxon>Gunneridae</taxon>
        <taxon>Pentapetalae</taxon>
        <taxon>asterids</taxon>
        <taxon>Cornales</taxon>
        <taxon>Nyssaceae</taxon>
        <taxon>Nyssa</taxon>
    </lineage>
</organism>
<evidence type="ECO:0000256" key="9">
    <source>
        <dbReference type="ARBA" id="ARBA00022691"/>
    </source>
</evidence>
<evidence type="ECO:0000256" key="3">
    <source>
        <dbReference type="ARBA" id="ARBA00001946"/>
    </source>
</evidence>
<evidence type="ECO:0000256" key="26">
    <source>
        <dbReference type="RuleBase" id="RU003465"/>
    </source>
</evidence>
<comment type="pathway">
    <text evidence="4">Amine and polyamine biosynthesis; S-adenosylmethioninamine biosynthesis; S-adenosylmethioninamine from S-adenosyl-L-methionine: step 1/1.</text>
</comment>
<dbReference type="OrthoDB" id="10264738at2759"/>
<evidence type="ECO:0000256" key="21">
    <source>
        <dbReference type="ARBA" id="ARBA00023270"/>
    </source>
</evidence>
<keyword evidence="9" id="KW-0949">S-adenosyl-L-methionine</keyword>
<dbReference type="EC" id="3.1.3.16" evidence="7"/>
<sequence length="686" mass="76675">MAVSGFEGFEKRLELHFSGDDPVIGIGLRQLDFESLEQVLHAVQCTVVSAVGNQFFDSYVLSESSLFVYPTKIIIKTCGTTQLLKSIRPLIHFACNMGLNLCMCRYTRGSFIFPKSQPYPHTSFREEVIYLEDTLPQHLSYRKASVMPSKFSSHSWHVFSAMAAQPISLADELYTIEVCMTELDCVLARKFFRRPNDGKSGDSAGREMTEITGIGDINPNALICDFAFDPCGYSMNGIDGDRYSTIHVTPEDGYSYASFECVGSIYDDHDDIVQMLKKVVQVFRPATMSVSTTCSSHEVWTRVAGAIEPLGLKCRSCAMDDFPAAGRIDLLAYRNMGCCRGKRRSRQPPSSDGHNGQSSIYQGHGKHILANRSIDIVPIPAHNFRLEYTVLTQRGYYPDYPDKENEDNFCIRTNIQGNPNVHFFGVFDGHGRFGAQCSNFVKNKLVEILSNDPKLLEDPGKAQKSAFLATNDELQNSDIDDWMSGTTAITVLVVGDMLYVANAGDSRAVIGVRDGNRTVAKDLSNDQTPFRRDEYERVKLCGARILNIGQAEGEVDPEIQTWDDERFRYDPPRVWLQDEWDPGAAFTRSIGDRQAETVGVVADPEVSMHRLRPDQPFFILASDGVFQFLSSQTVVDLVASYADPRDASSVIAAESYKLWLDNDIRTDDITIVIVQIKGLSNWDFNG</sequence>
<dbReference type="PANTHER" id="PTHR11570">
    <property type="entry name" value="S-ADENOSYLMETHIONINE DECARBOXYLASE"/>
    <property type="match status" value="1"/>
</dbReference>
<evidence type="ECO:0000256" key="22">
    <source>
        <dbReference type="ARBA" id="ARBA00023317"/>
    </source>
</evidence>
<dbReference type="GO" id="GO:0099402">
    <property type="term" value="P:plant organ development"/>
    <property type="evidence" value="ECO:0007669"/>
    <property type="project" value="UniProtKB-ARBA"/>
</dbReference>
<evidence type="ECO:0000256" key="17">
    <source>
        <dbReference type="ARBA" id="ARBA00023115"/>
    </source>
</evidence>
<keyword evidence="20" id="KW-0456">Lyase</keyword>
<keyword evidence="11" id="KW-0210">Decarboxylase</keyword>
<accession>A0A5J5C4M4</accession>
<dbReference type="PANTHER" id="PTHR11570:SF38">
    <property type="entry name" value="S-ADENOSYLMETHIONINE DECARBOXYLASE PROENZYME 4"/>
    <property type="match status" value="1"/>
</dbReference>
<dbReference type="EC" id="4.1.1.50" evidence="6"/>
<comment type="similarity">
    <text evidence="5">Belongs to the eukaryotic AdoMetDC family.</text>
</comment>
<keyword evidence="15 26" id="KW-0904">Protein phosphatase</keyword>
<dbReference type="Gene3D" id="3.60.90.10">
    <property type="entry name" value="S-adenosylmethionine decarboxylase"/>
    <property type="match status" value="1"/>
</dbReference>
<keyword evidence="29" id="KW-1185">Reference proteome</keyword>
<evidence type="ECO:0000259" key="27">
    <source>
        <dbReference type="PROSITE" id="PS51746"/>
    </source>
</evidence>
<evidence type="ECO:0000313" key="28">
    <source>
        <dbReference type="EMBL" id="KAA8548551.1"/>
    </source>
</evidence>
<dbReference type="InterPro" id="IPR001932">
    <property type="entry name" value="PPM-type_phosphatase-like_dom"/>
</dbReference>
<evidence type="ECO:0000256" key="2">
    <source>
        <dbReference type="ARBA" id="ARBA00001936"/>
    </source>
</evidence>
<dbReference type="SMART" id="SM00332">
    <property type="entry name" value="PP2Cc"/>
    <property type="match status" value="1"/>
</dbReference>
<evidence type="ECO:0000256" key="11">
    <source>
        <dbReference type="ARBA" id="ARBA00022793"/>
    </source>
</evidence>
<dbReference type="PROSITE" id="PS01032">
    <property type="entry name" value="PPM_1"/>
    <property type="match status" value="1"/>
</dbReference>
<keyword evidence="17" id="KW-0620">Polyamine biosynthesis</keyword>